<dbReference type="InterPro" id="IPR050479">
    <property type="entry name" value="CYP11_CYP27_families"/>
</dbReference>
<dbReference type="PANTHER" id="PTHR24279:SF120">
    <property type="entry name" value="CYTOCHROME P450"/>
    <property type="match status" value="1"/>
</dbReference>
<keyword evidence="5" id="KW-0560">Oxidoreductase</keyword>
<dbReference type="Pfam" id="PF00067">
    <property type="entry name" value="p450"/>
    <property type="match status" value="1"/>
</dbReference>
<evidence type="ECO:0000256" key="4">
    <source>
        <dbReference type="ARBA" id="ARBA00022723"/>
    </source>
</evidence>
<dbReference type="InterPro" id="IPR001128">
    <property type="entry name" value="Cyt_P450"/>
</dbReference>
<evidence type="ECO:0000256" key="6">
    <source>
        <dbReference type="ARBA" id="ARBA00023004"/>
    </source>
</evidence>
<evidence type="ECO:0000256" key="8">
    <source>
        <dbReference type="SAM" id="MobiDB-lite"/>
    </source>
</evidence>
<keyword evidence="4" id="KW-0479">Metal-binding</keyword>
<dbReference type="SUPFAM" id="SSF48264">
    <property type="entry name" value="Cytochrome P450"/>
    <property type="match status" value="1"/>
</dbReference>
<evidence type="ECO:0000256" key="2">
    <source>
        <dbReference type="ARBA" id="ARBA00010617"/>
    </source>
</evidence>
<keyword evidence="9" id="KW-1185">Reference proteome</keyword>
<evidence type="ECO:0000256" key="3">
    <source>
        <dbReference type="ARBA" id="ARBA00022617"/>
    </source>
</evidence>
<dbReference type="RefSeq" id="XP_002737777.2">
    <property type="nucleotide sequence ID" value="XM_002737731.2"/>
</dbReference>
<feature type="compositionally biased region" description="Polar residues" evidence="8">
    <location>
        <begin position="38"/>
        <end position="50"/>
    </location>
</feature>
<dbReference type="InterPro" id="IPR036396">
    <property type="entry name" value="Cyt_P450_sf"/>
</dbReference>
<keyword evidence="7" id="KW-0503">Monooxygenase</keyword>
<reference evidence="10" key="1">
    <citation type="submission" date="2025-08" db="UniProtKB">
        <authorList>
            <consortium name="RefSeq"/>
        </authorList>
    </citation>
    <scope>IDENTIFICATION</scope>
    <source>
        <tissue evidence="10">Testes</tissue>
    </source>
</reference>
<dbReference type="PANTHER" id="PTHR24279">
    <property type="entry name" value="CYTOCHROME P450"/>
    <property type="match status" value="1"/>
</dbReference>
<comment type="cofactor">
    <cofactor evidence="1">
        <name>heme</name>
        <dbReference type="ChEBI" id="CHEBI:30413"/>
    </cofactor>
</comment>
<comment type="similarity">
    <text evidence="2">Belongs to the cytochrome P450 family.</text>
</comment>
<name>A0ABM0GUR6_SACKO</name>
<feature type="region of interest" description="Disordered" evidence="8">
    <location>
        <begin position="38"/>
        <end position="57"/>
    </location>
</feature>
<keyword evidence="3" id="KW-0349">Heme</keyword>
<evidence type="ECO:0000313" key="9">
    <source>
        <dbReference type="Proteomes" id="UP000694865"/>
    </source>
</evidence>
<evidence type="ECO:0000256" key="5">
    <source>
        <dbReference type="ARBA" id="ARBA00023002"/>
    </source>
</evidence>
<evidence type="ECO:0000256" key="7">
    <source>
        <dbReference type="ARBA" id="ARBA00023033"/>
    </source>
</evidence>
<dbReference type="GeneID" id="100376178"/>
<organism evidence="9 10">
    <name type="scientific">Saccoglossus kowalevskii</name>
    <name type="common">Acorn worm</name>
    <dbReference type="NCBI Taxonomy" id="10224"/>
    <lineage>
        <taxon>Eukaryota</taxon>
        <taxon>Metazoa</taxon>
        <taxon>Hemichordata</taxon>
        <taxon>Enteropneusta</taxon>
        <taxon>Harrimaniidae</taxon>
        <taxon>Saccoglossus</taxon>
    </lineage>
</organism>
<evidence type="ECO:0000256" key="1">
    <source>
        <dbReference type="ARBA" id="ARBA00001971"/>
    </source>
</evidence>
<proteinExistence type="inferred from homology"/>
<keyword evidence="6" id="KW-0408">Iron</keyword>
<evidence type="ECO:0000313" key="10">
    <source>
        <dbReference type="RefSeq" id="XP_002737777.2"/>
    </source>
</evidence>
<protein>
    <submittedName>
        <fullName evidence="10">Cholesterol side-chain cleavage enzyme, mitochondrial-like</fullName>
    </submittedName>
</protein>
<dbReference type="Proteomes" id="UP000694865">
    <property type="component" value="Unplaced"/>
</dbReference>
<dbReference type="Gene3D" id="1.10.630.10">
    <property type="entry name" value="Cytochrome P450"/>
    <property type="match status" value="1"/>
</dbReference>
<accession>A0ABM0GUR6</accession>
<sequence length="348" mass="40206">MLREALRSVSSVEKGTRSTLRTLYPWHYSLATRSLANNVESQSTKQPNHTNNDKIKPFSEMPGRRNKFLNYLDMFRKGGVSKLTDYVIWRSNTIGPVWRENIGVLQVMITDPEAAAIVWRAEGKYPRRAPFEPWLLYRKRCGYALGVFLAEGEDWHRHRSVVQKPLLRPKSVALHNNALNEVADDLIAKMKTGRDENNVMATMDDDLFRWAMEGVGTVLFEKRIGLIGKGVNEEAERFISAVRDFFGYSERLIFFPLKYQEKFNMSAWKGMVKAARTQFEITERFMNEKLEDMKKTRSEAATTDVEEKQFVKYMYSTGKLTDKEILANLTEMFGAAVDTVSYVTFMLI</sequence>
<gene>
    <name evidence="10" type="primary">LOC100376178</name>
</gene>